<dbReference type="EMBL" id="CAJEUB010000001">
    <property type="protein sequence ID" value="CAD1845295.1"/>
    <property type="molecule type" value="Genomic_DNA"/>
</dbReference>
<evidence type="ECO:0000256" key="1">
    <source>
        <dbReference type="SAM" id="MobiDB-lite"/>
    </source>
</evidence>
<proteinExistence type="predicted"/>
<sequence length="510" mass="57066">MMRRCRCRLRCFGRADPVATETGGLKSATKLQGSADFRRQQKSALLSKLRQLGWTEPTSPLSLVKLKSAILLTSSTKPAPVITTALSADRISEVAADFSRATTPSLVEQTLYIRSDNSRAKLPPRSPMANSRSPSPFFVVLFGFFLFLIYSMSDVHRNWTPQGSKRSSPKKSDHLILGDTPGQGLSNRLQCDGLKAMNKIDLSNENLNSSERVSFVTVFTVYNSDFTGTNEKLHDVVTVGNIAYSKVDRSMAILGTFIKFIQVSMPRSSVIILTDPASKFSINHQNAILLPIPGDYSRESLMVQRIRSYIAFLGKRLEENESLEGSIHFIFTDSDIAVVDDVGHIFQKYPNFHLALTFRNNKYQPVNSGFIAVRGTLDGITKAKIFLQEVLDAYNTRYTKAYRMLGDQLSLVSVVKSHLPSAFQKFSRQKAFAGEVNGVIVQFLPCAVYNWTPPEGAGQFHGMPLDVQVVHFKGSRKRLMLESWNYFNSTSSRSNMLCLILRSGRTKYDF</sequence>
<gene>
    <name evidence="3" type="ORF">CB5_LOCUS28506</name>
</gene>
<organism evidence="3">
    <name type="scientific">Ananas comosus var. bracteatus</name>
    <name type="common">red pineapple</name>
    <dbReference type="NCBI Taxonomy" id="296719"/>
    <lineage>
        <taxon>Eukaryota</taxon>
        <taxon>Viridiplantae</taxon>
        <taxon>Streptophyta</taxon>
        <taxon>Embryophyta</taxon>
        <taxon>Tracheophyta</taxon>
        <taxon>Spermatophyta</taxon>
        <taxon>Magnoliopsida</taxon>
        <taxon>Liliopsida</taxon>
        <taxon>Poales</taxon>
        <taxon>Bromeliaceae</taxon>
        <taxon>Bromelioideae</taxon>
        <taxon>Ananas</taxon>
    </lineage>
</organism>
<feature type="transmembrane region" description="Helical" evidence="2">
    <location>
        <begin position="135"/>
        <end position="152"/>
    </location>
</feature>
<dbReference type="AlphaFoldDB" id="A0A6V7QRB1"/>
<reference evidence="3" key="1">
    <citation type="submission" date="2020-07" db="EMBL/GenBank/DDBJ databases">
        <authorList>
            <person name="Lin J."/>
        </authorList>
    </citation>
    <scope>NUCLEOTIDE SEQUENCE</scope>
</reference>
<keyword evidence="2" id="KW-1133">Transmembrane helix</keyword>
<dbReference type="PANTHER" id="PTHR35723">
    <property type="entry name" value="POLYPHOSPHATIDYLINOSITOL PHOSPHATASE"/>
    <property type="match status" value="1"/>
</dbReference>
<keyword evidence="2" id="KW-0812">Transmembrane</keyword>
<evidence type="ECO:0000313" key="3">
    <source>
        <dbReference type="EMBL" id="CAD1845295.1"/>
    </source>
</evidence>
<name>A0A6V7QRB1_ANACO</name>
<feature type="region of interest" description="Disordered" evidence="1">
    <location>
        <begin position="160"/>
        <end position="184"/>
    </location>
</feature>
<accession>A0A6V7QRB1</accession>
<evidence type="ECO:0000256" key="2">
    <source>
        <dbReference type="SAM" id="Phobius"/>
    </source>
</evidence>
<protein>
    <submittedName>
        <fullName evidence="3">Uncharacterized protein</fullName>
    </submittedName>
</protein>
<dbReference type="InterPro" id="IPR029044">
    <property type="entry name" value="Nucleotide-diphossugar_trans"/>
</dbReference>
<keyword evidence="2" id="KW-0472">Membrane</keyword>
<dbReference type="SUPFAM" id="SSF53448">
    <property type="entry name" value="Nucleotide-diphospho-sugar transferases"/>
    <property type="match status" value="1"/>
</dbReference>